<dbReference type="Proteomes" id="UP001301326">
    <property type="component" value="Chromosome"/>
</dbReference>
<comment type="subcellular location">
    <subcellularLocation>
        <location evidence="1">Secreted</location>
    </subcellularLocation>
</comment>
<evidence type="ECO:0000256" key="4">
    <source>
        <dbReference type="SAM" id="MobiDB-lite"/>
    </source>
</evidence>
<sequence length="325" mass="34244">MSGGNGLDRLSGEGGNDYLYGGNHEDWLFGGTGTDYLDGGPGDDILIGGSNGNEEIRVDGKLQGETLRGGDGNDKLYGDDYPTSNAGTSGDIDADGTPAPTFPNNDILEGGNGDDLLDGGSGNDKLDGGDDNDTLYGGVGNDELYGGDGDDLLDGGSGNDTLEGGYGIDTIIGGTGDDTINETVEIGIPPGEGFHDKIQAAIGDPQAILDLMAKERAGEIKLEQIDGSVGNDTFHLKQDLFTNDTNGQPKANYRVIHFAANTPDDEAVFITNNADNNTYKLKNIERITFGVDNSLSLPIFLSTYAKVFRKNHPLQINRLRLQSSE</sequence>
<organism evidence="5">
    <name type="scientific">Candidatus Thiothrix putei</name>
    <dbReference type="NCBI Taxonomy" id="3080811"/>
    <lineage>
        <taxon>Bacteria</taxon>
        <taxon>Pseudomonadati</taxon>
        <taxon>Pseudomonadota</taxon>
        <taxon>Gammaproteobacteria</taxon>
        <taxon>Thiotrichales</taxon>
        <taxon>Thiotrichaceae</taxon>
        <taxon>Thiothrix</taxon>
    </lineage>
</organism>
<dbReference type="KEGG" id="tput:QJT81_15795"/>
<dbReference type="GO" id="GO:0005509">
    <property type="term" value="F:calcium ion binding"/>
    <property type="evidence" value="ECO:0007669"/>
    <property type="project" value="InterPro"/>
</dbReference>
<dbReference type="EMBL" id="CP124756">
    <property type="protein sequence ID" value="WGZ93260.1"/>
    <property type="molecule type" value="Genomic_DNA"/>
</dbReference>
<proteinExistence type="predicted"/>
<evidence type="ECO:0000256" key="1">
    <source>
        <dbReference type="ARBA" id="ARBA00004613"/>
    </source>
</evidence>
<dbReference type="Gene3D" id="2.150.10.10">
    <property type="entry name" value="Serralysin-like metalloprotease, C-terminal"/>
    <property type="match status" value="3"/>
</dbReference>
<dbReference type="InterPro" id="IPR011049">
    <property type="entry name" value="Serralysin-like_metalloprot_C"/>
</dbReference>
<accession>A0AA95HAB3</accession>
<dbReference type="GO" id="GO:0005576">
    <property type="term" value="C:extracellular region"/>
    <property type="evidence" value="ECO:0007669"/>
    <property type="project" value="UniProtKB-SubCell"/>
</dbReference>
<dbReference type="PROSITE" id="PS00330">
    <property type="entry name" value="HEMOLYSIN_CALCIUM"/>
    <property type="match status" value="5"/>
</dbReference>
<keyword evidence="3" id="KW-0106">Calcium</keyword>
<gene>
    <name evidence="5" type="ORF">QJT81_15795</name>
</gene>
<name>A0AA95HAB3_9GAMM</name>
<reference evidence="5" key="1">
    <citation type="journal article" date="2023" name="Int. J. Mol. Sci.">
        <title>Metagenomics Revealed a New Genus 'Candidatus Thiocaldithrix dubininis' gen. nov., sp. nov. and a New Species 'Candidatus Thiothrix putei' sp. nov. in the Family Thiotrichaceae, Some Members of Which Have Traits of Both Na+- and H+-Motive Energetics.</title>
        <authorList>
            <person name="Ravin N.V."/>
            <person name="Muntyan M.S."/>
            <person name="Smolyakov D.D."/>
            <person name="Rudenko T.S."/>
            <person name="Beletsky A.V."/>
            <person name="Mardanov A.V."/>
            <person name="Grabovich M.Y."/>
        </authorList>
    </citation>
    <scope>NUCLEOTIDE SEQUENCE</scope>
    <source>
        <strain evidence="5">GKL-02</strain>
    </source>
</reference>
<evidence type="ECO:0000256" key="3">
    <source>
        <dbReference type="ARBA" id="ARBA00022837"/>
    </source>
</evidence>
<dbReference type="Pfam" id="PF00353">
    <property type="entry name" value="HemolysinCabind"/>
    <property type="match status" value="4"/>
</dbReference>
<evidence type="ECO:0000313" key="5">
    <source>
        <dbReference type="EMBL" id="WGZ93260.1"/>
    </source>
</evidence>
<keyword evidence="2" id="KW-0964">Secreted</keyword>
<evidence type="ECO:0000256" key="2">
    <source>
        <dbReference type="ARBA" id="ARBA00022525"/>
    </source>
</evidence>
<dbReference type="InterPro" id="IPR018511">
    <property type="entry name" value="Hemolysin-typ_Ca-bd_CS"/>
</dbReference>
<dbReference type="InterPro" id="IPR001343">
    <property type="entry name" value="Hemolysn_Ca-bd"/>
</dbReference>
<feature type="region of interest" description="Disordered" evidence="4">
    <location>
        <begin position="63"/>
        <end position="133"/>
    </location>
</feature>
<dbReference type="AlphaFoldDB" id="A0AA95HAB3"/>
<dbReference type="InterPro" id="IPR050557">
    <property type="entry name" value="RTX_toxin/Mannuronan_C5-epim"/>
</dbReference>
<dbReference type="SUPFAM" id="SSF51120">
    <property type="entry name" value="beta-Roll"/>
    <property type="match status" value="1"/>
</dbReference>
<dbReference type="PANTHER" id="PTHR38340">
    <property type="entry name" value="S-LAYER PROTEIN"/>
    <property type="match status" value="1"/>
</dbReference>
<reference evidence="5" key="2">
    <citation type="submission" date="2023-04" db="EMBL/GenBank/DDBJ databases">
        <authorList>
            <person name="Beletskiy A.V."/>
            <person name="Mardanov A.V."/>
            <person name="Ravin N.V."/>
        </authorList>
    </citation>
    <scope>NUCLEOTIDE SEQUENCE</scope>
    <source>
        <strain evidence="5">GKL-02</strain>
    </source>
</reference>
<protein>
    <submittedName>
        <fullName evidence="5">Calcium-binding protein</fullName>
    </submittedName>
</protein>
<dbReference type="PRINTS" id="PR00313">
    <property type="entry name" value="CABNDNGRPT"/>
</dbReference>
<dbReference type="PANTHER" id="PTHR38340:SF1">
    <property type="entry name" value="S-LAYER PROTEIN"/>
    <property type="match status" value="1"/>
</dbReference>